<dbReference type="OrthoDB" id="9763983at2"/>
<gene>
    <name evidence="1" type="ORF">FHG66_11210</name>
</gene>
<evidence type="ECO:0000313" key="2">
    <source>
        <dbReference type="Proteomes" id="UP000305887"/>
    </source>
</evidence>
<dbReference type="EMBL" id="VDFU01000012">
    <property type="protein sequence ID" value="TNC49302.1"/>
    <property type="molecule type" value="Genomic_DNA"/>
</dbReference>
<proteinExistence type="predicted"/>
<protein>
    <submittedName>
        <fullName evidence="1">Uncharacterized protein</fullName>
    </submittedName>
</protein>
<dbReference type="AlphaFoldDB" id="A0A5C4MZF9"/>
<sequence>MDKPISFEDAVTYARGIIAWRLQEGPLFNPNSLNPNTVLAHSLQSDGYILLLKNPEQLVEEAQHDSKKYLALQYGIAKMLYLRKPLPPVALTWLVDHLQGRTWAPKMKQGRPRSITAHVWIYFLIESLVKRGLTATRNEEPGRRSQAARASACDAVALALNEVGHSVRTYKSVKEIWEKVPKLRNSEGLIEPGSIY</sequence>
<dbReference type="Proteomes" id="UP000305887">
    <property type="component" value="Unassembled WGS sequence"/>
</dbReference>
<accession>A0A5C4MZF9</accession>
<evidence type="ECO:0000313" key="1">
    <source>
        <dbReference type="EMBL" id="TNC49302.1"/>
    </source>
</evidence>
<name>A0A5C4MZF9_9RHOB</name>
<reference evidence="1 2" key="1">
    <citation type="submission" date="2019-06" db="EMBL/GenBank/DDBJ databases">
        <title>YIM 131921 draft genome.</title>
        <authorList>
            <person name="Jiang L."/>
        </authorList>
    </citation>
    <scope>NUCLEOTIDE SEQUENCE [LARGE SCALE GENOMIC DNA]</scope>
    <source>
        <strain evidence="1 2">YIM 131921</strain>
    </source>
</reference>
<comment type="caution">
    <text evidence="1">The sequence shown here is derived from an EMBL/GenBank/DDBJ whole genome shotgun (WGS) entry which is preliminary data.</text>
</comment>
<keyword evidence="2" id="KW-1185">Reference proteome</keyword>
<organism evidence="1 2">
    <name type="scientific">Rubellimicrobium rubrum</name>
    <dbReference type="NCBI Taxonomy" id="2585369"/>
    <lineage>
        <taxon>Bacteria</taxon>
        <taxon>Pseudomonadati</taxon>
        <taxon>Pseudomonadota</taxon>
        <taxon>Alphaproteobacteria</taxon>
        <taxon>Rhodobacterales</taxon>
        <taxon>Roseobacteraceae</taxon>
        <taxon>Rubellimicrobium</taxon>
    </lineage>
</organism>
<dbReference type="RefSeq" id="WP_139076849.1">
    <property type="nucleotide sequence ID" value="NZ_VDFU01000012.1"/>
</dbReference>